<reference evidence="1" key="1">
    <citation type="submission" date="2020-11" db="EMBL/GenBank/DDBJ databases">
        <title>Adaptations for nitrogen fixation in a non-lichenized fungal sporocarp promotes dispersal by wood-feeding termites.</title>
        <authorList>
            <consortium name="DOE Joint Genome Institute"/>
            <person name="Koch R.A."/>
            <person name="Yoon G."/>
            <person name="Arayal U."/>
            <person name="Lail K."/>
            <person name="Amirebrahimi M."/>
            <person name="Labutti K."/>
            <person name="Lipzen A."/>
            <person name="Riley R."/>
            <person name="Barry K."/>
            <person name="Henrissat B."/>
            <person name="Grigoriev I.V."/>
            <person name="Herr J.R."/>
            <person name="Aime M.C."/>
        </authorList>
    </citation>
    <scope>NUCLEOTIDE SEQUENCE</scope>
    <source>
        <strain evidence="1">MCA 3950</strain>
    </source>
</reference>
<evidence type="ECO:0000313" key="2">
    <source>
        <dbReference type="Proteomes" id="UP000812287"/>
    </source>
</evidence>
<dbReference type="OrthoDB" id="2788229at2759"/>
<dbReference type="InterPro" id="IPR032675">
    <property type="entry name" value="LRR_dom_sf"/>
</dbReference>
<dbReference type="AlphaFoldDB" id="A0A9P7VRM4"/>
<comment type="caution">
    <text evidence="1">The sequence shown here is derived from an EMBL/GenBank/DDBJ whole genome shotgun (WGS) entry which is preliminary data.</text>
</comment>
<gene>
    <name evidence="1" type="ORF">BT62DRAFT_164237</name>
</gene>
<evidence type="ECO:0000313" key="1">
    <source>
        <dbReference type="EMBL" id="KAG7445562.1"/>
    </source>
</evidence>
<dbReference type="SUPFAM" id="SSF52047">
    <property type="entry name" value="RNI-like"/>
    <property type="match status" value="1"/>
</dbReference>
<dbReference type="Proteomes" id="UP000812287">
    <property type="component" value="Unassembled WGS sequence"/>
</dbReference>
<proteinExistence type="predicted"/>
<dbReference type="EMBL" id="MU250536">
    <property type="protein sequence ID" value="KAG7445562.1"/>
    <property type="molecule type" value="Genomic_DNA"/>
</dbReference>
<protein>
    <submittedName>
        <fullName evidence="1">Uncharacterized protein</fullName>
    </submittedName>
</protein>
<name>A0A9P7VRM4_9AGAR</name>
<accession>A0A9P7VRM4</accession>
<dbReference type="RefSeq" id="XP_043039062.1">
    <property type="nucleotide sequence ID" value="XM_043179897.1"/>
</dbReference>
<dbReference type="Gene3D" id="3.80.10.10">
    <property type="entry name" value="Ribonuclease Inhibitor"/>
    <property type="match status" value="1"/>
</dbReference>
<organism evidence="1 2">
    <name type="scientific">Guyanagaster necrorhizus</name>
    <dbReference type="NCBI Taxonomy" id="856835"/>
    <lineage>
        <taxon>Eukaryota</taxon>
        <taxon>Fungi</taxon>
        <taxon>Dikarya</taxon>
        <taxon>Basidiomycota</taxon>
        <taxon>Agaricomycotina</taxon>
        <taxon>Agaricomycetes</taxon>
        <taxon>Agaricomycetidae</taxon>
        <taxon>Agaricales</taxon>
        <taxon>Marasmiineae</taxon>
        <taxon>Physalacriaceae</taxon>
        <taxon>Guyanagaster</taxon>
    </lineage>
</organism>
<dbReference type="GeneID" id="66102193"/>
<sequence length="257" mass="29110">MSLSAFHYGVFPQELTDSVIDYLWDDPTALKSCSLTSHAFYTRTRIHIFGNMVFSRNFPCDKFVAMCRSSPHIPRVIKHLTLNSCYVPPDDIITFIISSLTNVKTLAMKDVSWIFWITELVNQQNVSSFPSLRSLSIDFHHSIYASVSEALTFIHLHPRIRRLELLSVPSLASINTAYELPARLSHLESFSISSSAFSSQLSDLMLNPRISGLSFSHLRLFSISLQDSSDIPFVSAILKMASCTLEEVHLMHQCMFI</sequence>
<keyword evidence="2" id="KW-1185">Reference proteome</keyword>